<dbReference type="EMBL" id="CP003221">
    <property type="protein sequence ID" value="EGJ50431.1"/>
    <property type="molecule type" value="Genomic_DNA"/>
</dbReference>
<dbReference type="Gene3D" id="2.30.30.380">
    <property type="entry name" value="Zn-finger domain of Sec23/24"/>
    <property type="match status" value="1"/>
</dbReference>
<gene>
    <name evidence="4" type="ORF">Desaf_2102</name>
</gene>
<dbReference type="InterPro" id="IPR021834">
    <property type="entry name" value="DUF3426"/>
</dbReference>
<evidence type="ECO:0000313" key="4">
    <source>
        <dbReference type="EMBL" id="EGJ50431.1"/>
    </source>
</evidence>
<feature type="domain" description="Zinc finger/thioredoxin putative" evidence="3">
    <location>
        <begin position="1"/>
        <end position="36"/>
    </location>
</feature>
<evidence type="ECO:0000313" key="5">
    <source>
        <dbReference type="Proteomes" id="UP000007844"/>
    </source>
</evidence>
<dbReference type="NCBIfam" id="TIGR02098">
    <property type="entry name" value="MJ0042_CXXC"/>
    <property type="match status" value="1"/>
</dbReference>
<evidence type="ECO:0000256" key="1">
    <source>
        <dbReference type="SAM" id="MobiDB-lite"/>
    </source>
</evidence>
<evidence type="ECO:0000259" key="3">
    <source>
        <dbReference type="Pfam" id="PF13717"/>
    </source>
</evidence>
<dbReference type="AlphaFoldDB" id="F3Z3X9"/>
<feature type="compositionally biased region" description="Low complexity" evidence="1">
    <location>
        <begin position="313"/>
        <end position="325"/>
    </location>
</feature>
<dbReference type="InterPro" id="IPR011723">
    <property type="entry name" value="Znf/thioredoxin_put"/>
</dbReference>
<dbReference type="Pfam" id="PF11906">
    <property type="entry name" value="DUF3426"/>
    <property type="match status" value="1"/>
</dbReference>
<keyword evidence="2" id="KW-0472">Membrane</keyword>
<dbReference type="Pfam" id="PF13717">
    <property type="entry name" value="Zn_ribbon_4"/>
    <property type="match status" value="1"/>
</dbReference>
<name>F3Z3X9_DESAF</name>
<keyword evidence="2" id="KW-0812">Transmembrane</keyword>
<organism evidence="4 5">
    <name type="scientific">Desulfocurvibacter africanus subsp. africanus str. Walvis Bay</name>
    <dbReference type="NCBI Taxonomy" id="690850"/>
    <lineage>
        <taxon>Bacteria</taxon>
        <taxon>Pseudomonadati</taxon>
        <taxon>Thermodesulfobacteriota</taxon>
        <taxon>Desulfovibrionia</taxon>
        <taxon>Desulfovibrionales</taxon>
        <taxon>Desulfovibrionaceae</taxon>
        <taxon>Desulfocurvibacter</taxon>
    </lineage>
</organism>
<dbReference type="RefSeq" id="WP_014260175.1">
    <property type="nucleotide sequence ID" value="NC_016629.1"/>
</dbReference>
<dbReference type="STRING" id="690850.Desaf_2102"/>
<keyword evidence="2" id="KW-1133">Transmembrane helix</keyword>
<dbReference type="Proteomes" id="UP000007844">
    <property type="component" value="Chromosome"/>
</dbReference>
<sequence>MIVQCPECQTKYNLPDSKILDSGTKVRCSRCTHTFTAYPEGVEPAFEPAPKLQTEVKAAPVPEPSASKPEPVAPNAQPQKEVAHTADAVGGTSGKAASETDFDEEDFLASLGDLSDLGKDPFEDKQKESDEISFSDDFLKEGVPAKADRKKKPAVEDEDIFGGLSSETDLDALLGDKPAARKKPADDLGLDDLDLGSDFAPSPGRESKKASEMGSGEPDDLGLGEDLGWGESTENVEEEAGGRQDKPGAAAQEELGDDEFEAALRGLSMDLDEGDSAPAGRSAGRQRSLDQSDDMDDLWPTANDETGFEDETGSGSSASGLGLNLDGDDDFDRQPKKQKKKSGGAGKLLLFLLLFVFLLAGGGVAAIHYLGLWSSLPPWVQDMARTAGLPQSGSMAKPAEEQVRLLSLENIRQYTVQNEKAGQVFVIEGKVVNNFPSSKEFIRVQASLYDQTGNVVVSKDMSAGNTVSLFQLQIMSPQEIDAALNSDVGILSNNSDVQTGESVPFMAVFFNAPETVAEFGVKVIEARDPAK</sequence>
<dbReference type="KEGG" id="daf:Desaf_2102"/>
<accession>F3Z3X9</accession>
<dbReference type="eggNOG" id="ENOG502ZAYQ">
    <property type="taxonomic scope" value="Bacteria"/>
</dbReference>
<evidence type="ECO:0000256" key="2">
    <source>
        <dbReference type="SAM" id="Phobius"/>
    </source>
</evidence>
<proteinExistence type="predicted"/>
<feature type="compositionally biased region" description="Basic and acidic residues" evidence="1">
    <location>
        <begin position="116"/>
        <end position="130"/>
    </location>
</feature>
<feature type="transmembrane region" description="Helical" evidence="2">
    <location>
        <begin position="348"/>
        <end position="371"/>
    </location>
</feature>
<reference evidence="4 5" key="1">
    <citation type="journal article" date="2011" name="J. Bacteriol.">
        <title>Genome sequence of the mercury-methylating and pleomorphic Desulfovibrio africanus Strain Walvis Bay.</title>
        <authorList>
            <person name="Brown S.D."/>
            <person name="Wall J.D."/>
            <person name="Kucken A.M."/>
            <person name="Gilmour C.C."/>
            <person name="Podar M."/>
            <person name="Brandt C.C."/>
            <person name="Teshima H."/>
            <person name="Detter J.C."/>
            <person name="Han C.S."/>
            <person name="Land M.L."/>
            <person name="Lucas S."/>
            <person name="Han J."/>
            <person name="Pennacchio L."/>
            <person name="Nolan M."/>
            <person name="Pitluck S."/>
            <person name="Woyke T."/>
            <person name="Goodwin L."/>
            <person name="Palumbo A.V."/>
            <person name="Elias D.A."/>
        </authorList>
    </citation>
    <scope>NUCLEOTIDE SEQUENCE [LARGE SCALE GENOMIC DNA]</scope>
    <source>
        <strain evidence="4 5">Walvis Bay</strain>
    </source>
</reference>
<feature type="region of interest" description="Disordered" evidence="1">
    <location>
        <begin position="55"/>
        <end position="341"/>
    </location>
</feature>
<keyword evidence="5" id="KW-1185">Reference proteome</keyword>
<dbReference type="HOGENOM" id="CLU_024180_0_0_7"/>
<protein>
    <submittedName>
        <fullName evidence="4">MJ0042 family finger-like protein</fullName>
    </submittedName>
</protein>